<dbReference type="SMART" id="SM00014">
    <property type="entry name" value="acidPPc"/>
    <property type="match status" value="1"/>
</dbReference>
<dbReference type="GO" id="GO:0005886">
    <property type="term" value="C:plasma membrane"/>
    <property type="evidence" value="ECO:0007669"/>
    <property type="project" value="InterPro"/>
</dbReference>
<dbReference type="EMBL" id="BCNV01000001">
    <property type="protein sequence ID" value="GAS79994.1"/>
    <property type="molecule type" value="Genomic_DNA"/>
</dbReference>
<feature type="transmembrane region" description="Helical" evidence="1">
    <location>
        <begin position="52"/>
        <end position="71"/>
    </location>
</feature>
<protein>
    <submittedName>
        <fullName evidence="3">Bacitracin transporter permease</fullName>
    </submittedName>
</protein>
<evidence type="ECO:0000256" key="1">
    <source>
        <dbReference type="SAM" id="Phobius"/>
    </source>
</evidence>
<feature type="transmembrane region" description="Helical" evidence="1">
    <location>
        <begin position="29"/>
        <end position="45"/>
    </location>
</feature>
<reference evidence="3 4" key="1">
    <citation type="journal article" date="2016" name="Genome Announc.">
        <title>Draft Genome Sequence of Paenibacillus amylolyticus Heshi-A3, Isolated from Fermented Rice Bran in a Japanese Fermented Seafood Dish.</title>
        <authorList>
            <person name="Akuzawa S."/>
            <person name="Nagaoka J."/>
            <person name="Kanekatsu M."/>
            <person name="Kubota E."/>
            <person name="Ohtake R."/>
            <person name="Suzuki T."/>
            <person name="Kanesaki Y."/>
        </authorList>
    </citation>
    <scope>NUCLEOTIDE SEQUENCE [LARGE SCALE GENOMIC DNA]</scope>
    <source>
        <strain evidence="3 4">Heshi-A3</strain>
    </source>
</reference>
<dbReference type="PANTHER" id="PTHR14969:SF58">
    <property type="entry name" value="UNDECAPRENYL-DIPHOSPHATASE BCRC"/>
    <property type="match status" value="1"/>
</dbReference>
<feature type="transmembrane region" description="Helical" evidence="1">
    <location>
        <begin position="146"/>
        <end position="163"/>
    </location>
</feature>
<evidence type="ECO:0000313" key="4">
    <source>
        <dbReference type="Proteomes" id="UP000069697"/>
    </source>
</evidence>
<comment type="caution">
    <text evidence="3">The sequence shown here is derived from an EMBL/GenBank/DDBJ whole genome shotgun (WGS) entry which is preliminary data.</text>
</comment>
<keyword evidence="1" id="KW-0472">Membrane</keyword>
<dbReference type="PANTHER" id="PTHR14969">
    <property type="entry name" value="SPHINGOSINE-1-PHOSPHATE PHOSPHOHYDROLASE"/>
    <property type="match status" value="1"/>
</dbReference>
<evidence type="ECO:0000259" key="2">
    <source>
        <dbReference type="SMART" id="SM00014"/>
    </source>
</evidence>
<dbReference type="Pfam" id="PF01569">
    <property type="entry name" value="PAP2"/>
    <property type="match status" value="1"/>
</dbReference>
<gene>
    <name evidence="3" type="ORF">PAHA3_0058</name>
</gene>
<organism evidence="3 4">
    <name type="scientific">Paenibacillus amylolyticus</name>
    <dbReference type="NCBI Taxonomy" id="1451"/>
    <lineage>
        <taxon>Bacteria</taxon>
        <taxon>Bacillati</taxon>
        <taxon>Bacillota</taxon>
        <taxon>Bacilli</taxon>
        <taxon>Bacillales</taxon>
        <taxon>Paenibacillaceae</taxon>
        <taxon>Paenibacillus</taxon>
    </lineage>
</organism>
<dbReference type="InterPro" id="IPR036938">
    <property type="entry name" value="PAP2/HPO_sf"/>
</dbReference>
<dbReference type="InterPro" id="IPR000326">
    <property type="entry name" value="PAP2/HPO"/>
</dbReference>
<dbReference type="GO" id="GO:0050380">
    <property type="term" value="F:undecaprenyl-diphosphatase activity"/>
    <property type="evidence" value="ECO:0007669"/>
    <property type="project" value="InterPro"/>
</dbReference>
<accession>A0A100VHP6</accession>
<keyword evidence="1" id="KW-1133">Transmembrane helix</keyword>
<dbReference type="AlphaFoldDB" id="A0A100VHP6"/>
<sequence length="183" mass="20583">MNQSVFNWINQFADRIPFLDWFMITSSEYAVWVMIALLVIVWFLGNPSKQRVDFYACVASIVALVLAKWGISPAVGHPRPFVEGPVHQLVAHVPDPSFPSKHASFVFALAAASFFIGRRFGLWMLLLAVLTGVSRVYVGVHYPGDILGGFLLGSLISVILITTRNYTKSIPDFFINIHRRVFR</sequence>
<reference evidence="4" key="2">
    <citation type="submission" date="2016-01" db="EMBL/GenBank/DDBJ databases">
        <title>Draft Genome Sequence of Paenibacillus amylolyticus Heshi-A3 that Was Isolated from Fermented Rice Bran with Aging Salted Mackerel, Which Was Named Heshiko as Traditional Fermented Seafood in Japan.</title>
        <authorList>
            <person name="Akuzawa S."/>
            <person name="Nakagawa J."/>
            <person name="Kanekatsu T."/>
            <person name="Kubota E."/>
            <person name="Ohtake R."/>
            <person name="Suzuki T."/>
            <person name="Kanesaki Y."/>
        </authorList>
    </citation>
    <scope>NUCLEOTIDE SEQUENCE [LARGE SCALE GENOMIC DNA]</scope>
    <source>
        <strain evidence="4">Heshi-A3</strain>
    </source>
</reference>
<dbReference type="SUPFAM" id="SSF48317">
    <property type="entry name" value="Acid phosphatase/Vanadium-dependent haloperoxidase"/>
    <property type="match status" value="1"/>
</dbReference>
<keyword evidence="1" id="KW-0812">Transmembrane</keyword>
<evidence type="ECO:0000313" key="3">
    <source>
        <dbReference type="EMBL" id="GAS79994.1"/>
    </source>
</evidence>
<dbReference type="InterPro" id="IPR033879">
    <property type="entry name" value="UPP_Pase"/>
</dbReference>
<name>A0A100VHP6_PAEAM</name>
<dbReference type="CDD" id="cd03385">
    <property type="entry name" value="PAP2_BcrC_like"/>
    <property type="match status" value="1"/>
</dbReference>
<feature type="domain" description="Phosphatidic acid phosphatase type 2/haloperoxidase" evidence="2">
    <location>
        <begin position="54"/>
        <end position="161"/>
    </location>
</feature>
<dbReference type="Proteomes" id="UP000069697">
    <property type="component" value="Unassembled WGS sequence"/>
</dbReference>
<dbReference type="Gene3D" id="1.20.144.10">
    <property type="entry name" value="Phosphatidic acid phosphatase type 2/haloperoxidase"/>
    <property type="match status" value="1"/>
</dbReference>
<proteinExistence type="predicted"/>
<feature type="transmembrane region" description="Helical" evidence="1">
    <location>
        <begin position="123"/>
        <end position="140"/>
    </location>
</feature>
<dbReference type="RefSeq" id="WP_062832961.1">
    <property type="nucleotide sequence ID" value="NZ_BCNV01000001.1"/>
</dbReference>